<keyword evidence="4 5" id="KW-0472">Membrane</keyword>
<keyword evidence="8" id="KW-1185">Reference proteome</keyword>
<keyword evidence="2 5" id="KW-0812">Transmembrane</keyword>
<dbReference type="RefSeq" id="WP_073106446.1">
    <property type="nucleotide sequence ID" value="NZ_FQXE01000012.1"/>
</dbReference>
<dbReference type="Proteomes" id="UP000184226">
    <property type="component" value="Unassembled WGS sequence"/>
</dbReference>
<evidence type="ECO:0000259" key="6">
    <source>
        <dbReference type="Pfam" id="PF05154"/>
    </source>
</evidence>
<evidence type="ECO:0000256" key="4">
    <source>
        <dbReference type="ARBA" id="ARBA00023136"/>
    </source>
</evidence>
<feature type="transmembrane region" description="Helical" evidence="5">
    <location>
        <begin position="117"/>
        <end position="137"/>
    </location>
</feature>
<protein>
    <submittedName>
        <fullName evidence="7">TM2 domain-containing protein</fullName>
    </submittedName>
</protein>
<feature type="domain" description="TM2" evidence="6">
    <location>
        <begin position="90"/>
        <end position="133"/>
    </location>
</feature>
<dbReference type="Pfam" id="PF05154">
    <property type="entry name" value="TM2"/>
    <property type="match status" value="1"/>
</dbReference>
<comment type="subcellular location">
    <subcellularLocation>
        <location evidence="1">Membrane</location>
        <topology evidence="1">Multi-pass membrane protein</topology>
    </subcellularLocation>
</comment>
<evidence type="ECO:0000256" key="1">
    <source>
        <dbReference type="ARBA" id="ARBA00004141"/>
    </source>
</evidence>
<dbReference type="InterPro" id="IPR007829">
    <property type="entry name" value="TM2"/>
</dbReference>
<dbReference type="STRING" id="658167.SAMN04488135_112117"/>
<evidence type="ECO:0000313" key="7">
    <source>
        <dbReference type="EMBL" id="SHI19480.1"/>
    </source>
</evidence>
<dbReference type="GO" id="GO:0016020">
    <property type="term" value="C:membrane"/>
    <property type="evidence" value="ECO:0007669"/>
    <property type="project" value="UniProtKB-SubCell"/>
</dbReference>
<feature type="transmembrane region" description="Helical" evidence="5">
    <location>
        <begin position="55"/>
        <end position="77"/>
    </location>
</feature>
<organism evidence="7 8">
    <name type="scientific">Pollutimonas bauzanensis</name>
    <dbReference type="NCBI Taxonomy" id="658167"/>
    <lineage>
        <taxon>Bacteria</taxon>
        <taxon>Pseudomonadati</taxon>
        <taxon>Pseudomonadota</taxon>
        <taxon>Betaproteobacteria</taxon>
        <taxon>Burkholderiales</taxon>
        <taxon>Alcaligenaceae</taxon>
        <taxon>Pollutimonas</taxon>
    </lineage>
</organism>
<name>A0A1M5Z5J1_9BURK</name>
<gene>
    <name evidence="7" type="ORF">SAMN04488135_112117</name>
</gene>
<evidence type="ECO:0000313" key="8">
    <source>
        <dbReference type="Proteomes" id="UP000184226"/>
    </source>
</evidence>
<dbReference type="AlphaFoldDB" id="A0A1M5Z5J1"/>
<dbReference type="OrthoDB" id="9816361at2"/>
<keyword evidence="3 5" id="KW-1133">Transmembrane helix</keyword>
<sequence>MLQKIILAIAVFIIILVALTFGETIAYEAFAWISHITGLVVHNFSDIYYAVKNYVALHAIKVLIALALTVPISLWIIKSKSDELDKPTNHRKIAIVLAIFLGWLGAHRFYLGQIGWGIFYLAVCYFFAPLAIVLGLIDAVRYMFMSDEDFALVRN</sequence>
<accession>A0A1M5Z5J1</accession>
<dbReference type="EMBL" id="FQXE01000012">
    <property type="protein sequence ID" value="SHI19480.1"/>
    <property type="molecule type" value="Genomic_DNA"/>
</dbReference>
<reference evidence="7 8" key="1">
    <citation type="submission" date="2016-11" db="EMBL/GenBank/DDBJ databases">
        <authorList>
            <person name="Jaros S."/>
            <person name="Januszkiewicz K."/>
            <person name="Wedrychowicz H."/>
        </authorList>
    </citation>
    <scope>NUCLEOTIDE SEQUENCE [LARGE SCALE GENOMIC DNA]</scope>
    <source>
        <strain evidence="7 8">CGMCC 1.10190</strain>
    </source>
</reference>
<feature type="transmembrane region" description="Helical" evidence="5">
    <location>
        <begin position="93"/>
        <end position="111"/>
    </location>
</feature>
<evidence type="ECO:0000256" key="2">
    <source>
        <dbReference type="ARBA" id="ARBA00022692"/>
    </source>
</evidence>
<evidence type="ECO:0000256" key="3">
    <source>
        <dbReference type="ARBA" id="ARBA00022989"/>
    </source>
</evidence>
<evidence type="ECO:0000256" key="5">
    <source>
        <dbReference type="SAM" id="Phobius"/>
    </source>
</evidence>
<proteinExistence type="predicted"/>